<gene>
    <name evidence="1" type="primary">AVEN_158924_1</name>
    <name evidence="1" type="ORF">NPIL_543201</name>
</gene>
<sequence length="219" mass="25120">MGCVLADKDFYQPSEISCLLESHTEEVLNIDEITSDDGFFLPHHGVLRSGDRARPLRVAFNGSQKTDLNISLNDVLSKGGVIQEDLFSITLRSGKHAYFFSSDIRHIFRQIEINPEERHFQNNLWKQGRNEPVQIYKLKTVTYGTTPTCYLSTRVLKQLAIDEEDNFRIAANIVRQDVYLDDILTGCSNLKELEILKTELVQLFESAGMSLHKWCFLTF</sequence>
<dbReference type="SUPFAM" id="SSF56672">
    <property type="entry name" value="DNA/RNA polymerases"/>
    <property type="match status" value="1"/>
</dbReference>
<proteinExistence type="predicted"/>
<reference evidence="1" key="1">
    <citation type="submission" date="2020-08" db="EMBL/GenBank/DDBJ databases">
        <title>Multicomponent nature underlies the extraordinary mechanical properties of spider dragline silk.</title>
        <authorList>
            <person name="Kono N."/>
            <person name="Nakamura H."/>
            <person name="Mori M."/>
            <person name="Yoshida Y."/>
            <person name="Ohtoshi R."/>
            <person name="Malay A.D."/>
            <person name="Moran D.A.P."/>
            <person name="Tomita M."/>
            <person name="Numata K."/>
            <person name="Arakawa K."/>
        </authorList>
    </citation>
    <scope>NUCLEOTIDE SEQUENCE</scope>
</reference>
<dbReference type="PANTHER" id="PTHR47331:SF1">
    <property type="entry name" value="GAG-LIKE PROTEIN"/>
    <property type="match status" value="1"/>
</dbReference>
<dbReference type="OrthoDB" id="8052806at2759"/>
<dbReference type="InterPro" id="IPR043502">
    <property type="entry name" value="DNA/RNA_pol_sf"/>
</dbReference>
<dbReference type="AlphaFoldDB" id="A0A8X6PXS1"/>
<dbReference type="EMBL" id="BMAW01075134">
    <property type="protein sequence ID" value="GFT95204.1"/>
    <property type="molecule type" value="Genomic_DNA"/>
</dbReference>
<accession>A0A8X6PXS1</accession>
<dbReference type="GO" id="GO:0071897">
    <property type="term" value="P:DNA biosynthetic process"/>
    <property type="evidence" value="ECO:0007669"/>
    <property type="project" value="UniProtKB-ARBA"/>
</dbReference>
<protein>
    <submittedName>
        <fullName evidence="1">DUF1758 domain-containing protein</fullName>
    </submittedName>
</protein>
<keyword evidence="2" id="KW-1185">Reference proteome</keyword>
<dbReference type="Proteomes" id="UP000887013">
    <property type="component" value="Unassembled WGS sequence"/>
</dbReference>
<dbReference type="PANTHER" id="PTHR47331">
    <property type="entry name" value="PHD-TYPE DOMAIN-CONTAINING PROTEIN"/>
    <property type="match status" value="1"/>
</dbReference>
<organism evidence="1 2">
    <name type="scientific">Nephila pilipes</name>
    <name type="common">Giant wood spider</name>
    <name type="synonym">Nephila maculata</name>
    <dbReference type="NCBI Taxonomy" id="299642"/>
    <lineage>
        <taxon>Eukaryota</taxon>
        <taxon>Metazoa</taxon>
        <taxon>Ecdysozoa</taxon>
        <taxon>Arthropoda</taxon>
        <taxon>Chelicerata</taxon>
        <taxon>Arachnida</taxon>
        <taxon>Araneae</taxon>
        <taxon>Araneomorphae</taxon>
        <taxon>Entelegynae</taxon>
        <taxon>Araneoidea</taxon>
        <taxon>Nephilidae</taxon>
        <taxon>Nephila</taxon>
    </lineage>
</organism>
<evidence type="ECO:0000313" key="2">
    <source>
        <dbReference type="Proteomes" id="UP000887013"/>
    </source>
</evidence>
<comment type="caution">
    <text evidence="1">The sequence shown here is derived from an EMBL/GenBank/DDBJ whole genome shotgun (WGS) entry which is preliminary data.</text>
</comment>
<evidence type="ECO:0000313" key="1">
    <source>
        <dbReference type="EMBL" id="GFT95204.1"/>
    </source>
</evidence>
<name>A0A8X6PXS1_NEPPI</name>